<dbReference type="PANTHER" id="PTHR43048:SF3">
    <property type="entry name" value="METHYLMALONYL-COA EPIMERASE, MITOCHONDRIAL"/>
    <property type="match status" value="1"/>
</dbReference>
<sequence length="323" mass="36525">MSVLEGDNIEVKKIAAITLTVSNADYIKDFYEQALGFKCIDDIFIEGQKYSLIECISKAKIRVLTLQLGEEKIKLMHYLNDQDLPIPKDSRSNDIWFQHLAIVVKDIDLAYTHLKSFSVEHISIEPQTIPQSNEASGGVRAFKFKDPDGHNLELIWFPADKGKKKWHEHHEQLFLGIDHSAIAVSNTEQSLEFYQNLLGLKTQESSLNTGKTQARLDGLFDAQVRVTSLGTIEKGIGIELLDYIVPSDGRPRPENWTSTALGYLQLELVVNNLKTTVEQLEKKGVKFISPHLIQLKKQSNSYEQACLIQDPDGHALLLLEEKK</sequence>
<evidence type="ECO:0000313" key="4">
    <source>
        <dbReference type="Proteomes" id="UP000008206"/>
    </source>
</evidence>
<keyword evidence="3" id="KW-0223">Dioxygenase</keyword>
<protein>
    <submittedName>
        <fullName evidence="3">Glyoxalase/bleomycin resistance protein/dioxygenase</fullName>
    </submittedName>
</protein>
<keyword evidence="4" id="KW-1185">Reference proteome</keyword>
<organism evidence="3 4">
    <name type="scientific">Gloeothece verrucosa (strain PCC 7822)</name>
    <name type="common">Cyanothece sp. (strain PCC 7822)</name>
    <dbReference type="NCBI Taxonomy" id="497965"/>
    <lineage>
        <taxon>Bacteria</taxon>
        <taxon>Bacillati</taxon>
        <taxon>Cyanobacteriota</taxon>
        <taxon>Cyanophyceae</taxon>
        <taxon>Oscillatoriophycideae</taxon>
        <taxon>Chroococcales</taxon>
        <taxon>Aphanothecaceae</taxon>
        <taxon>Gloeothece</taxon>
        <taxon>Gloeothece verrucosa</taxon>
    </lineage>
</organism>
<evidence type="ECO:0000313" key="3">
    <source>
        <dbReference type="EMBL" id="ADN17551.1"/>
    </source>
</evidence>
<dbReference type="GO" id="GO:0046491">
    <property type="term" value="P:L-methylmalonyl-CoA metabolic process"/>
    <property type="evidence" value="ECO:0007669"/>
    <property type="project" value="TreeGrafter"/>
</dbReference>
<proteinExistence type="predicted"/>
<dbReference type="PANTHER" id="PTHR43048">
    <property type="entry name" value="METHYLMALONYL-COA EPIMERASE"/>
    <property type="match status" value="1"/>
</dbReference>
<dbReference type="RefSeq" id="WP_013334301.1">
    <property type="nucleotide sequence ID" value="NC_014533.1"/>
</dbReference>
<dbReference type="EMBL" id="CP002199">
    <property type="protein sequence ID" value="ADN17551.1"/>
    <property type="molecule type" value="Genomic_DNA"/>
</dbReference>
<feature type="domain" description="VOC" evidence="2">
    <location>
        <begin position="176"/>
        <end position="321"/>
    </location>
</feature>
<dbReference type="InterPro" id="IPR029068">
    <property type="entry name" value="Glyas_Bleomycin-R_OHBP_Dase"/>
</dbReference>
<dbReference type="Proteomes" id="UP000008206">
    <property type="component" value="Plasmid Cy782201"/>
</dbReference>
<accession>E0UKS1</accession>
<geneLocation type="plasmid" evidence="3 4">
    <name>Cy782201</name>
</geneLocation>
<feature type="domain" description="VOC" evidence="2">
    <location>
        <begin position="13"/>
        <end position="157"/>
    </location>
</feature>
<dbReference type="CDD" id="cd06587">
    <property type="entry name" value="VOC"/>
    <property type="match status" value="1"/>
</dbReference>
<keyword evidence="3" id="KW-0560">Oxidoreductase</keyword>
<evidence type="ECO:0000256" key="1">
    <source>
        <dbReference type="ARBA" id="ARBA00022723"/>
    </source>
</evidence>
<name>E0UKS1_GLOV7</name>
<keyword evidence="1" id="KW-0479">Metal-binding</keyword>
<dbReference type="KEGG" id="cyj:Cyan7822_5688"/>
<dbReference type="GO" id="GO:0004493">
    <property type="term" value="F:methylmalonyl-CoA epimerase activity"/>
    <property type="evidence" value="ECO:0007669"/>
    <property type="project" value="TreeGrafter"/>
</dbReference>
<dbReference type="Pfam" id="PF00903">
    <property type="entry name" value="Glyoxalase"/>
    <property type="match status" value="2"/>
</dbReference>
<dbReference type="HOGENOM" id="CLU_062606_0_0_3"/>
<dbReference type="GO" id="GO:0046872">
    <property type="term" value="F:metal ion binding"/>
    <property type="evidence" value="ECO:0007669"/>
    <property type="project" value="UniProtKB-KW"/>
</dbReference>
<keyword evidence="3" id="KW-0614">Plasmid</keyword>
<dbReference type="GO" id="GO:0051213">
    <property type="term" value="F:dioxygenase activity"/>
    <property type="evidence" value="ECO:0007669"/>
    <property type="project" value="UniProtKB-KW"/>
</dbReference>
<dbReference type="SUPFAM" id="SSF54593">
    <property type="entry name" value="Glyoxalase/Bleomycin resistance protein/Dihydroxybiphenyl dioxygenase"/>
    <property type="match status" value="1"/>
</dbReference>
<dbReference type="PROSITE" id="PS51819">
    <property type="entry name" value="VOC"/>
    <property type="match status" value="2"/>
</dbReference>
<evidence type="ECO:0000259" key="2">
    <source>
        <dbReference type="PROSITE" id="PS51819"/>
    </source>
</evidence>
<dbReference type="AlphaFoldDB" id="E0UKS1"/>
<gene>
    <name evidence="3" type="ordered locus">Cyan7822_5688</name>
</gene>
<dbReference type="InterPro" id="IPR037523">
    <property type="entry name" value="VOC_core"/>
</dbReference>
<reference evidence="4" key="1">
    <citation type="journal article" date="2011" name="MBio">
        <title>Novel metabolic attributes of the genus Cyanothece, comprising a group of unicellular nitrogen-fixing Cyanobacteria.</title>
        <authorList>
            <person name="Bandyopadhyay A."/>
            <person name="Elvitigala T."/>
            <person name="Welsh E."/>
            <person name="Stockel J."/>
            <person name="Liberton M."/>
            <person name="Min H."/>
            <person name="Sherman L.A."/>
            <person name="Pakrasi H.B."/>
        </authorList>
    </citation>
    <scope>NUCLEOTIDE SEQUENCE [LARGE SCALE GENOMIC DNA]</scope>
    <source>
        <strain evidence="4">PCC 7822</strain>
        <plasmid evidence="4">Cy782201</plasmid>
    </source>
</reference>
<dbReference type="InterPro" id="IPR051785">
    <property type="entry name" value="MMCE/EMCE_epimerase"/>
</dbReference>
<dbReference type="OrthoDB" id="9788468at2"/>
<dbReference type="InterPro" id="IPR004360">
    <property type="entry name" value="Glyas_Fos-R_dOase_dom"/>
</dbReference>
<dbReference type="Gene3D" id="3.10.180.10">
    <property type="entry name" value="2,3-Dihydroxybiphenyl 1,2-Dioxygenase, domain 1"/>
    <property type="match status" value="2"/>
</dbReference>